<feature type="compositionally biased region" description="Low complexity" evidence="1">
    <location>
        <begin position="151"/>
        <end position="161"/>
    </location>
</feature>
<accession>A0A1Q8RW30</accession>
<gene>
    <name evidence="2" type="ORF">CCHL11_01717</name>
</gene>
<feature type="region of interest" description="Disordered" evidence="1">
    <location>
        <begin position="104"/>
        <end position="164"/>
    </location>
</feature>
<feature type="region of interest" description="Disordered" evidence="1">
    <location>
        <begin position="1"/>
        <end position="27"/>
    </location>
</feature>
<evidence type="ECO:0000313" key="2">
    <source>
        <dbReference type="EMBL" id="OLN88681.1"/>
    </source>
</evidence>
<feature type="compositionally biased region" description="Acidic residues" evidence="1">
    <location>
        <begin position="125"/>
        <end position="138"/>
    </location>
</feature>
<protein>
    <submittedName>
        <fullName evidence="2">Uncharacterized protein</fullName>
    </submittedName>
</protein>
<dbReference type="AlphaFoldDB" id="A0A1Q8RW30"/>
<proteinExistence type="predicted"/>
<comment type="caution">
    <text evidence="2">The sequence shown here is derived from an EMBL/GenBank/DDBJ whole genome shotgun (WGS) entry which is preliminary data.</text>
</comment>
<evidence type="ECO:0000256" key="1">
    <source>
        <dbReference type="SAM" id="MobiDB-lite"/>
    </source>
</evidence>
<organism evidence="2 3">
    <name type="scientific">Colletotrichum chlorophyti</name>
    <dbReference type="NCBI Taxonomy" id="708187"/>
    <lineage>
        <taxon>Eukaryota</taxon>
        <taxon>Fungi</taxon>
        <taxon>Dikarya</taxon>
        <taxon>Ascomycota</taxon>
        <taxon>Pezizomycotina</taxon>
        <taxon>Sordariomycetes</taxon>
        <taxon>Hypocreomycetidae</taxon>
        <taxon>Glomerellales</taxon>
        <taxon>Glomerellaceae</taxon>
        <taxon>Colletotrichum</taxon>
    </lineage>
</organism>
<evidence type="ECO:0000313" key="3">
    <source>
        <dbReference type="Proteomes" id="UP000186583"/>
    </source>
</evidence>
<sequence>MPSVAEDQPRLMAPGRKRRRDGNDASDLQIQNPLYEKLAQYHSATTNNWNANGAFGGRPVQQQLLLQQQQHGAFFPVFPGSINDRMIFQHGSVNDTEELVQHSLNDVPRRIAPIPTSKRQRMLDNEENTDVDSPDEDVSPQYNQRQRRSSRSPPASHQQSRVPLDQTDAAANRAKTPSSLSPCHICHRRPTKKTDLDSFADCQGCGQRTCFR</sequence>
<keyword evidence="3" id="KW-1185">Reference proteome</keyword>
<reference evidence="2 3" key="1">
    <citation type="submission" date="2016-11" db="EMBL/GenBank/DDBJ databases">
        <title>Draft Genome Assembly of Colletotrichum chlorophyti a pathogen of herbaceous plants.</title>
        <authorList>
            <person name="Gan P."/>
            <person name="Narusaka M."/>
            <person name="Tsushima A."/>
            <person name="Narusaka Y."/>
            <person name="Takano Y."/>
            <person name="Shirasu K."/>
        </authorList>
    </citation>
    <scope>NUCLEOTIDE SEQUENCE [LARGE SCALE GENOMIC DNA]</scope>
    <source>
        <strain evidence="2 3">NTL11</strain>
    </source>
</reference>
<dbReference type="OrthoDB" id="5377226at2759"/>
<dbReference type="Proteomes" id="UP000186583">
    <property type="component" value="Unassembled WGS sequence"/>
</dbReference>
<name>A0A1Q8RW30_9PEZI</name>
<dbReference type="EMBL" id="MPGH01000087">
    <property type="protein sequence ID" value="OLN88681.1"/>
    <property type="molecule type" value="Genomic_DNA"/>
</dbReference>